<dbReference type="Proteomes" id="UP001595868">
    <property type="component" value="Unassembled WGS sequence"/>
</dbReference>
<comment type="caution">
    <text evidence="4">The sequence shown here is derived from an EMBL/GenBank/DDBJ whole genome shotgun (WGS) entry which is preliminary data.</text>
</comment>
<dbReference type="PROSITE" id="PS00101">
    <property type="entry name" value="HEXAPEP_TRANSFERASES"/>
    <property type="match status" value="1"/>
</dbReference>
<dbReference type="CDD" id="cd03360">
    <property type="entry name" value="LbH_AT_putative"/>
    <property type="match status" value="1"/>
</dbReference>
<organism evidence="4 5">
    <name type="scientific">Micromonospora zhanjiangensis</name>
    <dbReference type="NCBI Taxonomy" id="1522057"/>
    <lineage>
        <taxon>Bacteria</taxon>
        <taxon>Bacillati</taxon>
        <taxon>Actinomycetota</taxon>
        <taxon>Actinomycetes</taxon>
        <taxon>Micromonosporales</taxon>
        <taxon>Micromonosporaceae</taxon>
        <taxon>Micromonospora</taxon>
    </lineage>
</organism>
<evidence type="ECO:0000313" key="4">
    <source>
        <dbReference type="EMBL" id="MFC4107036.1"/>
    </source>
</evidence>
<evidence type="ECO:0000313" key="5">
    <source>
        <dbReference type="Proteomes" id="UP001595868"/>
    </source>
</evidence>
<gene>
    <name evidence="4" type="ORF">ACFOX0_14010</name>
</gene>
<dbReference type="PANTHER" id="PTHR43300">
    <property type="entry name" value="ACETYLTRANSFERASE"/>
    <property type="match status" value="1"/>
</dbReference>
<keyword evidence="2" id="KW-0677">Repeat</keyword>
<reference evidence="5" key="1">
    <citation type="journal article" date="2019" name="Int. J. Syst. Evol. Microbiol.">
        <title>The Global Catalogue of Microorganisms (GCM) 10K type strain sequencing project: providing services to taxonomists for standard genome sequencing and annotation.</title>
        <authorList>
            <consortium name="The Broad Institute Genomics Platform"/>
            <consortium name="The Broad Institute Genome Sequencing Center for Infectious Disease"/>
            <person name="Wu L."/>
            <person name="Ma J."/>
        </authorList>
    </citation>
    <scope>NUCLEOTIDE SEQUENCE [LARGE SCALE GENOMIC DNA]</scope>
    <source>
        <strain evidence="5">2902at01</strain>
    </source>
</reference>
<evidence type="ECO:0000259" key="3">
    <source>
        <dbReference type="Pfam" id="PF17836"/>
    </source>
</evidence>
<dbReference type="NCBIfam" id="TIGR03570">
    <property type="entry name" value="NeuD_NnaD"/>
    <property type="match status" value="1"/>
</dbReference>
<dbReference type="InterPro" id="IPR050179">
    <property type="entry name" value="Trans_hexapeptide_repeat"/>
</dbReference>
<evidence type="ECO:0000256" key="2">
    <source>
        <dbReference type="ARBA" id="ARBA00022737"/>
    </source>
</evidence>
<keyword evidence="5" id="KW-1185">Reference proteome</keyword>
<dbReference type="InterPro" id="IPR020019">
    <property type="entry name" value="AcTrfase_PglD-like"/>
</dbReference>
<proteinExistence type="predicted"/>
<dbReference type="Gene3D" id="2.160.10.10">
    <property type="entry name" value="Hexapeptide repeat proteins"/>
    <property type="match status" value="1"/>
</dbReference>
<dbReference type="RefSeq" id="WP_377545548.1">
    <property type="nucleotide sequence ID" value="NZ_JBHSBN010000008.1"/>
</dbReference>
<dbReference type="InterPro" id="IPR041561">
    <property type="entry name" value="PglD_N"/>
</dbReference>
<name>A0ABV8KN82_9ACTN</name>
<keyword evidence="1" id="KW-0808">Transferase</keyword>
<accession>A0ABV8KN82</accession>
<dbReference type="Pfam" id="PF17836">
    <property type="entry name" value="PglD_N"/>
    <property type="match status" value="1"/>
</dbReference>
<dbReference type="InterPro" id="IPR018357">
    <property type="entry name" value="Hexapep_transf_CS"/>
</dbReference>
<dbReference type="InterPro" id="IPR011004">
    <property type="entry name" value="Trimer_LpxA-like_sf"/>
</dbReference>
<protein>
    <submittedName>
        <fullName evidence="4">Acetyltransferase</fullName>
    </submittedName>
</protein>
<dbReference type="EMBL" id="JBHSBN010000008">
    <property type="protein sequence ID" value="MFC4107036.1"/>
    <property type="molecule type" value="Genomic_DNA"/>
</dbReference>
<dbReference type="Gene3D" id="3.40.50.20">
    <property type="match status" value="1"/>
</dbReference>
<sequence length="233" mass="24169">MRDLVIVGAGGFARETAAAVRAVNQVRPTWRLLGFLDDNPALRGVERAGLPVLGGLETLADRPAAAVLVCVGNPRDWSGRQRVVARLGLPPDRYATVLHPGAEVGYGCSIGPGTVLLSGVVLTADVTVGAHVAVMPQAVLTHDCRVDDQVTVASGVRLGGGSVLRHGVYVGAGALIREGVTVGARSQVGMGSVVLRDVPPAQVWVGNPARYLRATALSPDRTTGVIPQLRSRS</sequence>
<dbReference type="SUPFAM" id="SSF51161">
    <property type="entry name" value="Trimeric LpxA-like enzymes"/>
    <property type="match status" value="1"/>
</dbReference>
<evidence type="ECO:0000256" key="1">
    <source>
        <dbReference type="ARBA" id="ARBA00022679"/>
    </source>
</evidence>
<feature type="domain" description="PglD N-terminal" evidence="3">
    <location>
        <begin position="3"/>
        <end position="75"/>
    </location>
</feature>
<dbReference type="PANTHER" id="PTHR43300:SF7">
    <property type="entry name" value="UDP-N-ACETYLBACILLOSAMINE N-ACETYLTRANSFERASE"/>
    <property type="match status" value="1"/>
</dbReference>